<gene>
    <name evidence="6" type="ORF">HKW66_Vig0085560</name>
</gene>
<evidence type="ECO:0000256" key="3">
    <source>
        <dbReference type="RuleBase" id="RU365026"/>
    </source>
</evidence>
<feature type="compositionally biased region" description="Low complexity" evidence="4">
    <location>
        <begin position="50"/>
        <end position="66"/>
    </location>
</feature>
<dbReference type="Gene3D" id="1.20.1280.170">
    <property type="entry name" value="Exocyst complex component Exo70"/>
    <property type="match status" value="1"/>
</dbReference>
<dbReference type="GO" id="GO:0000145">
    <property type="term" value="C:exocyst"/>
    <property type="evidence" value="ECO:0007669"/>
    <property type="project" value="InterPro"/>
</dbReference>
<keyword evidence="3" id="KW-0268">Exocytosis</keyword>
<comment type="caution">
    <text evidence="6">The sequence shown here is derived from an EMBL/GenBank/DDBJ whole genome shotgun (WGS) entry which is preliminary data.</text>
</comment>
<reference evidence="6 7" key="1">
    <citation type="submission" date="2020-05" db="EMBL/GenBank/DDBJ databases">
        <title>Vigna angularis (adzuki bean) Var. LongXiaoDou No. 4 denovo assembly.</title>
        <authorList>
            <person name="Xiang H."/>
        </authorList>
    </citation>
    <scope>NUCLEOTIDE SEQUENCE [LARGE SCALE GENOMIC DNA]</scope>
    <source>
        <tissue evidence="6">Leaf</tissue>
    </source>
</reference>
<evidence type="ECO:0000256" key="1">
    <source>
        <dbReference type="ARBA" id="ARBA00006756"/>
    </source>
</evidence>
<dbReference type="Pfam" id="PF03081">
    <property type="entry name" value="Exo70_C"/>
    <property type="match status" value="1"/>
</dbReference>
<evidence type="ECO:0000256" key="4">
    <source>
        <dbReference type="SAM" id="MobiDB-lite"/>
    </source>
</evidence>
<dbReference type="EMBL" id="JABFOF010000004">
    <property type="protein sequence ID" value="KAG2398963.1"/>
    <property type="molecule type" value="Genomic_DNA"/>
</dbReference>
<dbReference type="Proteomes" id="UP000743370">
    <property type="component" value="Unassembled WGS sequence"/>
</dbReference>
<evidence type="ECO:0000256" key="2">
    <source>
        <dbReference type="ARBA" id="ARBA00022448"/>
    </source>
</evidence>
<feature type="compositionally biased region" description="Polar residues" evidence="4">
    <location>
        <begin position="74"/>
        <end position="88"/>
    </location>
</feature>
<dbReference type="PANTHER" id="PTHR12542:SF90">
    <property type="entry name" value="EXOCYST COMPLEX COMPONENT EXO70I"/>
    <property type="match status" value="1"/>
</dbReference>
<dbReference type="GO" id="GO:0005546">
    <property type="term" value="F:phosphatidylinositol-4,5-bisphosphate binding"/>
    <property type="evidence" value="ECO:0007669"/>
    <property type="project" value="InterPro"/>
</dbReference>
<proteinExistence type="inferred from homology"/>
<dbReference type="AlphaFoldDB" id="A0A8T0KKP5"/>
<dbReference type="InterPro" id="IPR016159">
    <property type="entry name" value="Cullin_repeat-like_dom_sf"/>
</dbReference>
<dbReference type="PANTHER" id="PTHR12542">
    <property type="entry name" value="EXOCYST COMPLEX PROTEIN EXO70"/>
    <property type="match status" value="1"/>
</dbReference>
<keyword evidence="3" id="KW-0653">Protein transport</keyword>
<accession>A0A8T0KKP5</accession>
<comment type="function">
    <text evidence="3">Component of the exocyst complex.</text>
</comment>
<dbReference type="InterPro" id="IPR004140">
    <property type="entry name" value="Exo70"/>
</dbReference>
<organism evidence="6 7">
    <name type="scientific">Phaseolus angularis</name>
    <name type="common">Azuki bean</name>
    <name type="synonym">Vigna angularis</name>
    <dbReference type="NCBI Taxonomy" id="3914"/>
    <lineage>
        <taxon>Eukaryota</taxon>
        <taxon>Viridiplantae</taxon>
        <taxon>Streptophyta</taxon>
        <taxon>Embryophyta</taxon>
        <taxon>Tracheophyta</taxon>
        <taxon>Spermatophyta</taxon>
        <taxon>Magnoliopsida</taxon>
        <taxon>eudicotyledons</taxon>
        <taxon>Gunneridae</taxon>
        <taxon>Pentapetalae</taxon>
        <taxon>rosids</taxon>
        <taxon>fabids</taxon>
        <taxon>Fabales</taxon>
        <taxon>Fabaceae</taxon>
        <taxon>Papilionoideae</taxon>
        <taxon>50 kb inversion clade</taxon>
        <taxon>NPAAA clade</taxon>
        <taxon>indigoferoid/millettioid clade</taxon>
        <taxon>Phaseoleae</taxon>
        <taxon>Vigna</taxon>
    </lineage>
</organism>
<evidence type="ECO:0000259" key="5">
    <source>
        <dbReference type="Pfam" id="PF03081"/>
    </source>
</evidence>
<dbReference type="GO" id="GO:0015031">
    <property type="term" value="P:protein transport"/>
    <property type="evidence" value="ECO:0007669"/>
    <property type="project" value="UniProtKB-KW"/>
</dbReference>
<keyword evidence="2 3" id="KW-0813">Transport</keyword>
<comment type="similarity">
    <text evidence="1 3">Belongs to the EXO70 family.</text>
</comment>
<protein>
    <recommendedName>
        <fullName evidence="3">Exocyst subunit Exo70 family protein</fullName>
    </recommendedName>
</protein>
<dbReference type="InterPro" id="IPR046364">
    <property type="entry name" value="Exo70_C"/>
</dbReference>
<dbReference type="GO" id="GO:0006887">
    <property type="term" value="P:exocytosis"/>
    <property type="evidence" value="ECO:0007669"/>
    <property type="project" value="UniProtKB-KW"/>
</dbReference>
<sequence length="311" mass="34998">MLNTTKEPIPRILYDMMRQPQGPLKQEIIANESSKFDSREPNKSSIDAKSPISNPQNSSSSAMPMSLLHEDENPSSLNVRSSPISSMTKAESDQHFEVVIKKVLFSENKLCEKVLGDFMEGLVWPECFIKISDKILVVFFRFGEGGARSRKEPQKLFKLLEVFESLEKLKPHISQIFEGEPGADICTRFRELEKLIIDASSKVLWEFELQIEGNIDGLPPPQDGSNGAVSHSVEINDCDDVEVYVEAVILMHYEDLKTKLCSMGDGVPKVLSLLKVSKVLSLLRYRQQSCLILGVASCLEYLESIPWSENE</sequence>
<dbReference type="SUPFAM" id="SSF74788">
    <property type="entry name" value="Cullin repeat-like"/>
    <property type="match status" value="1"/>
</dbReference>
<evidence type="ECO:0000313" key="7">
    <source>
        <dbReference type="Proteomes" id="UP000743370"/>
    </source>
</evidence>
<feature type="region of interest" description="Disordered" evidence="4">
    <location>
        <begin position="18"/>
        <end position="88"/>
    </location>
</feature>
<name>A0A8T0KKP5_PHAAN</name>
<evidence type="ECO:0000313" key="6">
    <source>
        <dbReference type="EMBL" id="KAG2398963.1"/>
    </source>
</evidence>
<feature type="domain" description="Exocyst complex subunit Exo70 C-terminal" evidence="5">
    <location>
        <begin position="94"/>
        <end position="225"/>
    </location>
</feature>